<comment type="caution">
    <text evidence="2">The sequence shown here is derived from an EMBL/GenBank/DDBJ whole genome shotgun (WGS) entry which is preliminary data.</text>
</comment>
<keyword evidence="3" id="KW-1185">Reference proteome</keyword>
<evidence type="ECO:0000256" key="1">
    <source>
        <dbReference type="SAM" id="MobiDB-lite"/>
    </source>
</evidence>
<evidence type="ECO:0000313" key="2">
    <source>
        <dbReference type="EMBL" id="GAA2108352.1"/>
    </source>
</evidence>
<name>A0ABN2XCR8_9ACTN</name>
<accession>A0ABN2XCR8</accession>
<reference evidence="2 3" key="1">
    <citation type="journal article" date="2019" name="Int. J. Syst. Evol. Microbiol.">
        <title>The Global Catalogue of Microorganisms (GCM) 10K type strain sequencing project: providing services to taxonomists for standard genome sequencing and annotation.</title>
        <authorList>
            <consortium name="The Broad Institute Genomics Platform"/>
            <consortium name="The Broad Institute Genome Sequencing Center for Infectious Disease"/>
            <person name="Wu L."/>
            <person name="Ma J."/>
        </authorList>
    </citation>
    <scope>NUCLEOTIDE SEQUENCE [LARGE SCALE GENOMIC DNA]</scope>
    <source>
        <strain evidence="2 3">JCM 15481</strain>
    </source>
</reference>
<gene>
    <name evidence="2" type="ORF">GCM10009802_04130</name>
</gene>
<sequence>MTGSDRPPEIGDTVRDHGTGRRAVVTDIRRGIPHLRPTMGSGPPWDADPEQVEVLERARPTP</sequence>
<dbReference type="Proteomes" id="UP001500443">
    <property type="component" value="Unassembled WGS sequence"/>
</dbReference>
<evidence type="ECO:0000313" key="3">
    <source>
        <dbReference type="Proteomes" id="UP001500443"/>
    </source>
</evidence>
<organism evidence="2 3">
    <name type="scientific">Streptomyces synnematoformans</name>
    <dbReference type="NCBI Taxonomy" id="415721"/>
    <lineage>
        <taxon>Bacteria</taxon>
        <taxon>Bacillati</taxon>
        <taxon>Actinomycetota</taxon>
        <taxon>Actinomycetes</taxon>
        <taxon>Kitasatosporales</taxon>
        <taxon>Streptomycetaceae</taxon>
        <taxon>Streptomyces</taxon>
    </lineage>
</organism>
<dbReference type="EMBL" id="BAAAPF010000003">
    <property type="protein sequence ID" value="GAA2108352.1"/>
    <property type="molecule type" value="Genomic_DNA"/>
</dbReference>
<protein>
    <submittedName>
        <fullName evidence="2">Uncharacterized protein</fullName>
    </submittedName>
</protein>
<dbReference type="RefSeq" id="WP_344287224.1">
    <property type="nucleotide sequence ID" value="NZ_BAAAPF010000003.1"/>
</dbReference>
<feature type="region of interest" description="Disordered" evidence="1">
    <location>
        <begin position="33"/>
        <end position="62"/>
    </location>
</feature>
<proteinExistence type="predicted"/>